<proteinExistence type="predicted"/>
<evidence type="ECO:0000313" key="3">
    <source>
        <dbReference type="Proteomes" id="UP000237923"/>
    </source>
</evidence>
<dbReference type="Proteomes" id="UP000239237">
    <property type="component" value="Unassembled WGS sequence"/>
</dbReference>
<dbReference type="GeneID" id="99674086"/>
<protein>
    <recommendedName>
        <fullName evidence="5">SnoaL-like domain protein</fullName>
    </recommendedName>
</protein>
<dbReference type="Gene3D" id="3.10.450.50">
    <property type="match status" value="1"/>
</dbReference>
<evidence type="ECO:0008006" key="5">
    <source>
        <dbReference type="Google" id="ProtNLM"/>
    </source>
</evidence>
<dbReference type="Proteomes" id="UP000237923">
    <property type="component" value="Unassembled WGS sequence"/>
</dbReference>
<reference evidence="1 4" key="2">
    <citation type="submission" date="2018-02" db="EMBL/GenBank/DDBJ databases">
        <authorList>
            <person name="Rodrigo-Torres L."/>
            <person name="Arahal R. D."/>
            <person name="Lucena T."/>
        </authorList>
    </citation>
    <scope>NUCLEOTIDE SEQUENCE [LARGE SCALE GENOMIC DNA]</scope>
    <source>
        <strain evidence="1 4">CECT 8486</strain>
    </source>
</reference>
<sequence>MEQKEMKTLIEDAYAEVLNNLKVEKIEKYFGTQYLQTTDGVNSTFNQFKQHIVALQKVTQKIQVTNFQEEMFDVENQKIFLHYVVNVTKIDGKIGHVEVFAVFTVSENKIVRCEELTRALDDKTLNDLGSKK</sequence>
<name>A0A2N9K8S2_9LACO</name>
<dbReference type="EMBL" id="OKQU01000001">
    <property type="protein sequence ID" value="SPE06790.1"/>
    <property type="molecule type" value="Genomic_DNA"/>
</dbReference>
<dbReference type="EMBL" id="OKQR01000001">
    <property type="protein sequence ID" value="SPD91565.1"/>
    <property type="molecule type" value="Genomic_DNA"/>
</dbReference>
<dbReference type="InterPro" id="IPR032710">
    <property type="entry name" value="NTF2-like_dom_sf"/>
</dbReference>
<keyword evidence="4" id="KW-1185">Reference proteome</keyword>
<evidence type="ECO:0000313" key="4">
    <source>
        <dbReference type="Proteomes" id="UP000239237"/>
    </source>
</evidence>
<evidence type="ECO:0000313" key="1">
    <source>
        <dbReference type="EMBL" id="SPD91565.1"/>
    </source>
</evidence>
<dbReference type="AlphaFoldDB" id="A0A2N9K8S2"/>
<evidence type="ECO:0000313" key="2">
    <source>
        <dbReference type="EMBL" id="SPE06790.1"/>
    </source>
</evidence>
<dbReference type="KEGG" id="lsu:A6B45_04725"/>
<organism evidence="2 3">
    <name type="scientific">Leuconostoc suionicum</name>
    <dbReference type="NCBI Taxonomy" id="1511761"/>
    <lineage>
        <taxon>Bacteria</taxon>
        <taxon>Bacillati</taxon>
        <taxon>Bacillota</taxon>
        <taxon>Bacilli</taxon>
        <taxon>Lactobacillales</taxon>
        <taxon>Lactobacillaceae</taxon>
        <taxon>Leuconostoc</taxon>
    </lineage>
</organism>
<reference evidence="2 3" key="1">
    <citation type="submission" date="2018-02" db="EMBL/GenBank/DDBJ databases">
        <authorList>
            <person name="Cohen D.B."/>
            <person name="Kent A.D."/>
        </authorList>
    </citation>
    <scope>NUCLEOTIDE SEQUENCE [LARGE SCALE GENOMIC DNA]</scope>
    <source>
        <strain evidence="2 3">CECT 9216</strain>
    </source>
</reference>
<accession>A0A2N9K8S2</accession>
<dbReference type="SUPFAM" id="SSF54427">
    <property type="entry name" value="NTF2-like"/>
    <property type="match status" value="1"/>
</dbReference>
<dbReference type="RefSeq" id="WP_072613590.1">
    <property type="nucleotide sequence ID" value="NZ_AP017935.1"/>
</dbReference>
<gene>
    <name evidence="1" type="ORF">LES8486_00546</name>
    <name evidence="2" type="ORF">LES9216_00693</name>
</gene>